<dbReference type="GO" id="GO:0005829">
    <property type="term" value="C:cytosol"/>
    <property type="evidence" value="ECO:0007669"/>
    <property type="project" value="TreeGrafter"/>
</dbReference>
<feature type="compositionally biased region" description="Low complexity" evidence="2">
    <location>
        <begin position="288"/>
        <end position="298"/>
    </location>
</feature>
<sequence>MSKRFIDKKTAKTYKVVYRSHEDPLFHDEEAGEAVLVEVTNPNNKKIKNKSQLEKELGSEIKQIRANEGEAALYGIHFDDSKYDYMQHLMPIGQGDGVFIPKKGDEEEKASKGIQFKDGSALPDDLFASKTQVRRTYQDQQDMPDEIAGFQPDMNPALREVLEALDDEAYVEEDDDIFNDLLADGEQVSDDEFDDQFDEWDLDNYADDMAQYDTNHFEEEGDQGWEAGFRQFKATSKARKNDWDSDDEFEDEDEDDFLPELPSFGNSAADSSKKGSKRKQRMKKGAMSDTSGFSMSSSAVHRTEQMTIIDDKFEQVMKDYIGKDDEEEEYKPFDMKTERQDFEDLLDDFLDNYEIEGGRRLVPKNEELNRLKKAADSASKGKLAQKRKKQAAMDGVSSSFADMKLK</sequence>
<reference evidence="3" key="2">
    <citation type="submission" date="2021-01" db="EMBL/GenBank/DDBJ databases">
        <authorList>
            <person name="Schikora-Tamarit M.A."/>
        </authorList>
    </citation>
    <scope>NUCLEOTIDE SEQUENCE</scope>
    <source>
        <strain evidence="3">CBS2887</strain>
    </source>
</reference>
<comment type="caution">
    <text evidence="3">The sequence shown here is derived from an EMBL/GenBank/DDBJ whole genome shotgun (WGS) entry which is preliminary data.</text>
</comment>
<dbReference type="Pfam" id="PF04180">
    <property type="entry name" value="LTV"/>
    <property type="match status" value="1"/>
</dbReference>
<protein>
    <recommendedName>
        <fullName evidence="5">Low temperature viability protein</fullName>
    </recommendedName>
</protein>
<evidence type="ECO:0000313" key="3">
    <source>
        <dbReference type="EMBL" id="KAH3685237.1"/>
    </source>
</evidence>
<dbReference type="GO" id="GO:0005634">
    <property type="term" value="C:nucleus"/>
    <property type="evidence" value="ECO:0007669"/>
    <property type="project" value="TreeGrafter"/>
</dbReference>
<feature type="compositionally biased region" description="Basic residues" evidence="2">
    <location>
        <begin position="274"/>
        <end position="284"/>
    </location>
</feature>
<dbReference type="OrthoDB" id="5852896at2759"/>
<accession>A0A9P8Q773</accession>
<dbReference type="GO" id="GO:0030688">
    <property type="term" value="C:preribosome, small subunit precursor"/>
    <property type="evidence" value="ECO:0007669"/>
    <property type="project" value="TreeGrafter"/>
</dbReference>
<dbReference type="PANTHER" id="PTHR21531">
    <property type="entry name" value="LOW-TEMPERATURE VIABILITY PROTEIN LTV1-RELATED"/>
    <property type="match status" value="1"/>
</dbReference>
<dbReference type="GO" id="GO:0042274">
    <property type="term" value="P:ribosomal small subunit biogenesis"/>
    <property type="evidence" value="ECO:0007669"/>
    <property type="project" value="InterPro"/>
</dbReference>
<reference evidence="3" key="1">
    <citation type="journal article" date="2021" name="Open Biol.">
        <title>Shared evolutionary footprints suggest mitochondrial oxidative damage underlies multiple complex I losses in fungi.</title>
        <authorList>
            <person name="Schikora-Tamarit M.A."/>
            <person name="Marcet-Houben M."/>
            <person name="Nosek J."/>
            <person name="Gabaldon T."/>
        </authorList>
    </citation>
    <scope>NUCLEOTIDE SEQUENCE</scope>
    <source>
        <strain evidence="3">CBS2887</strain>
    </source>
</reference>
<organism evidence="3 4">
    <name type="scientific">Wickerhamomyces pijperi</name>
    <name type="common">Yeast</name>
    <name type="synonym">Pichia pijperi</name>
    <dbReference type="NCBI Taxonomy" id="599730"/>
    <lineage>
        <taxon>Eukaryota</taxon>
        <taxon>Fungi</taxon>
        <taxon>Dikarya</taxon>
        <taxon>Ascomycota</taxon>
        <taxon>Saccharomycotina</taxon>
        <taxon>Saccharomycetes</taxon>
        <taxon>Phaffomycetales</taxon>
        <taxon>Wickerhamomycetaceae</taxon>
        <taxon>Wickerhamomyces</taxon>
    </lineage>
</organism>
<feature type="region of interest" description="Disordered" evidence="2">
    <location>
        <begin position="236"/>
        <end position="301"/>
    </location>
</feature>
<dbReference type="GO" id="GO:0000056">
    <property type="term" value="P:ribosomal small subunit export from nucleus"/>
    <property type="evidence" value="ECO:0007669"/>
    <property type="project" value="TreeGrafter"/>
</dbReference>
<evidence type="ECO:0000313" key="4">
    <source>
        <dbReference type="Proteomes" id="UP000774326"/>
    </source>
</evidence>
<comment type="similarity">
    <text evidence="1">Belongs to the LTV1 family.</text>
</comment>
<dbReference type="InterPro" id="IPR007307">
    <property type="entry name" value="Ltv1"/>
</dbReference>
<feature type="compositionally biased region" description="Acidic residues" evidence="2">
    <location>
        <begin position="244"/>
        <end position="258"/>
    </location>
</feature>
<dbReference type="PANTHER" id="PTHR21531:SF0">
    <property type="entry name" value="PROTEIN LTV1 HOMOLOG"/>
    <property type="match status" value="1"/>
</dbReference>
<dbReference type="AlphaFoldDB" id="A0A9P8Q773"/>
<dbReference type="Proteomes" id="UP000774326">
    <property type="component" value="Unassembled WGS sequence"/>
</dbReference>
<evidence type="ECO:0008006" key="5">
    <source>
        <dbReference type="Google" id="ProtNLM"/>
    </source>
</evidence>
<evidence type="ECO:0000256" key="2">
    <source>
        <dbReference type="SAM" id="MobiDB-lite"/>
    </source>
</evidence>
<gene>
    <name evidence="3" type="ORF">WICPIJ_003781</name>
</gene>
<feature type="region of interest" description="Disordered" evidence="2">
    <location>
        <begin position="372"/>
        <end position="406"/>
    </location>
</feature>
<evidence type="ECO:0000256" key="1">
    <source>
        <dbReference type="ARBA" id="ARBA00009078"/>
    </source>
</evidence>
<proteinExistence type="inferred from homology"/>
<keyword evidence="4" id="KW-1185">Reference proteome</keyword>
<name>A0A9P8Q773_WICPI</name>
<dbReference type="EMBL" id="JAEUBG010002086">
    <property type="protein sequence ID" value="KAH3685237.1"/>
    <property type="molecule type" value="Genomic_DNA"/>
</dbReference>